<dbReference type="EMBL" id="JBFOLK010000004">
    <property type="protein sequence ID" value="KAL2517806.1"/>
    <property type="molecule type" value="Genomic_DNA"/>
</dbReference>
<dbReference type="Proteomes" id="UP001604336">
    <property type="component" value="Unassembled WGS sequence"/>
</dbReference>
<dbReference type="AlphaFoldDB" id="A0ABD1TYK9"/>
<keyword evidence="3" id="KW-1185">Reference proteome</keyword>
<comment type="caution">
    <text evidence="2">The sequence shown here is derived from an EMBL/GenBank/DDBJ whole genome shotgun (WGS) entry which is preliminary data.</text>
</comment>
<gene>
    <name evidence="2" type="ORF">Adt_14053</name>
</gene>
<proteinExistence type="predicted"/>
<reference evidence="3" key="1">
    <citation type="submission" date="2024-07" db="EMBL/GenBank/DDBJ databases">
        <title>Two chromosome-level genome assemblies of Korean endemic species Abeliophyllum distichum and Forsythia ovata (Oleaceae).</title>
        <authorList>
            <person name="Jang H."/>
        </authorList>
    </citation>
    <scope>NUCLEOTIDE SEQUENCE [LARGE SCALE GENOMIC DNA]</scope>
</reference>
<evidence type="ECO:0000313" key="3">
    <source>
        <dbReference type="Proteomes" id="UP001604336"/>
    </source>
</evidence>
<accession>A0ABD1TYK9</accession>
<evidence type="ECO:0000313" key="2">
    <source>
        <dbReference type="EMBL" id="KAL2517806.1"/>
    </source>
</evidence>
<protein>
    <submittedName>
        <fullName evidence="2">Uncharacterized protein</fullName>
    </submittedName>
</protein>
<name>A0ABD1TYK9_9LAMI</name>
<sequence>MDHSDAIEIIHRGTSLYRHECCRDEAVFHLLKTLTGYWKDFFEQLDVMFDHQMSGKLLIDNLRKRRVINNKDYRVMERPEGYQHNHHRHQPHNASWERGHEQVLEVDSEGHIIEYVPRDLEEEEDLEEDEDPESNESTRENY</sequence>
<evidence type="ECO:0000256" key="1">
    <source>
        <dbReference type="SAM" id="MobiDB-lite"/>
    </source>
</evidence>
<feature type="compositionally biased region" description="Acidic residues" evidence="1">
    <location>
        <begin position="120"/>
        <end position="134"/>
    </location>
</feature>
<feature type="region of interest" description="Disordered" evidence="1">
    <location>
        <begin position="116"/>
        <end position="142"/>
    </location>
</feature>
<organism evidence="2 3">
    <name type="scientific">Abeliophyllum distichum</name>
    <dbReference type="NCBI Taxonomy" id="126358"/>
    <lineage>
        <taxon>Eukaryota</taxon>
        <taxon>Viridiplantae</taxon>
        <taxon>Streptophyta</taxon>
        <taxon>Embryophyta</taxon>
        <taxon>Tracheophyta</taxon>
        <taxon>Spermatophyta</taxon>
        <taxon>Magnoliopsida</taxon>
        <taxon>eudicotyledons</taxon>
        <taxon>Gunneridae</taxon>
        <taxon>Pentapetalae</taxon>
        <taxon>asterids</taxon>
        <taxon>lamiids</taxon>
        <taxon>Lamiales</taxon>
        <taxon>Oleaceae</taxon>
        <taxon>Forsythieae</taxon>
        <taxon>Abeliophyllum</taxon>
    </lineage>
</organism>